<dbReference type="Gene3D" id="6.10.340.10">
    <property type="match status" value="1"/>
</dbReference>
<dbReference type="Proteomes" id="UP000323257">
    <property type="component" value="Unassembled WGS sequence"/>
</dbReference>
<dbReference type="InterPro" id="IPR033479">
    <property type="entry name" value="dCache_1"/>
</dbReference>
<dbReference type="Pfam" id="PF02518">
    <property type="entry name" value="HATPase_c"/>
    <property type="match status" value="1"/>
</dbReference>
<feature type="transmembrane region" description="Helical" evidence="14">
    <location>
        <begin position="303"/>
        <end position="322"/>
    </location>
</feature>
<evidence type="ECO:0000256" key="1">
    <source>
        <dbReference type="ARBA" id="ARBA00000085"/>
    </source>
</evidence>
<evidence type="ECO:0000256" key="2">
    <source>
        <dbReference type="ARBA" id="ARBA00004651"/>
    </source>
</evidence>
<dbReference type="InterPro" id="IPR005467">
    <property type="entry name" value="His_kinase_dom"/>
</dbReference>
<comment type="subcellular location">
    <subcellularLocation>
        <location evidence="2">Cell membrane</location>
        <topology evidence="2">Multi-pass membrane protein</topology>
    </subcellularLocation>
</comment>
<evidence type="ECO:0000256" key="13">
    <source>
        <dbReference type="ARBA" id="ARBA00023136"/>
    </source>
</evidence>
<name>A0A5S5C227_9BACL</name>
<dbReference type="InterPro" id="IPR036890">
    <property type="entry name" value="HATPase_C_sf"/>
</dbReference>
<proteinExistence type="predicted"/>
<keyword evidence="11 14" id="KW-1133">Transmembrane helix</keyword>
<dbReference type="InterPro" id="IPR050640">
    <property type="entry name" value="Bact_2-comp_sensor_kinase"/>
</dbReference>
<accession>A0A5S5C227</accession>
<evidence type="ECO:0000256" key="7">
    <source>
        <dbReference type="ARBA" id="ARBA00022692"/>
    </source>
</evidence>
<keyword evidence="8" id="KW-0547">Nucleotide-binding</keyword>
<evidence type="ECO:0000256" key="3">
    <source>
        <dbReference type="ARBA" id="ARBA00012438"/>
    </source>
</evidence>
<evidence type="ECO:0000256" key="14">
    <source>
        <dbReference type="SAM" id="Phobius"/>
    </source>
</evidence>
<dbReference type="GO" id="GO:0005524">
    <property type="term" value="F:ATP binding"/>
    <property type="evidence" value="ECO:0007669"/>
    <property type="project" value="UniProtKB-KW"/>
</dbReference>
<feature type="transmembrane region" description="Helical" evidence="14">
    <location>
        <begin position="21"/>
        <end position="40"/>
    </location>
</feature>
<keyword evidence="9 17" id="KW-0418">Kinase</keyword>
<feature type="domain" description="Histidine kinase" evidence="15">
    <location>
        <begin position="489"/>
        <end position="601"/>
    </location>
</feature>
<dbReference type="Gene3D" id="3.30.565.10">
    <property type="entry name" value="Histidine kinase-like ATPase, C-terminal domain"/>
    <property type="match status" value="1"/>
</dbReference>
<keyword evidence="13 14" id="KW-0472">Membrane</keyword>
<dbReference type="PROSITE" id="PS50109">
    <property type="entry name" value="HIS_KIN"/>
    <property type="match status" value="1"/>
</dbReference>
<dbReference type="Gene3D" id="3.30.450.20">
    <property type="entry name" value="PAS domain"/>
    <property type="match status" value="2"/>
</dbReference>
<dbReference type="CDD" id="cd06225">
    <property type="entry name" value="HAMP"/>
    <property type="match status" value="1"/>
</dbReference>
<dbReference type="InterPro" id="IPR010559">
    <property type="entry name" value="Sig_transdc_His_kin_internal"/>
</dbReference>
<dbReference type="SMART" id="SM00304">
    <property type="entry name" value="HAMP"/>
    <property type="match status" value="1"/>
</dbReference>
<dbReference type="GO" id="GO:0000155">
    <property type="term" value="F:phosphorelay sensor kinase activity"/>
    <property type="evidence" value="ECO:0007669"/>
    <property type="project" value="InterPro"/>
</dbReference>
<keyword evidence="10" id="KW-0067">ATP-binding</keyword>
<dbReference type="Pfam" id="PF02743">
    <property type="entry name" value="dCache_1"/>
    <property type="match status" value="1"/>
</dbReference>
<evidence type="ECO:0000313" key="17">
    <source>
        <dbReference type="EMBL" id="TYP73364.1"/>
    </source>
</evidence>
<dbReference type="PANTHER" id="PTHR34220">
    <property type="entry name" value="SENSOR HISTIDINE KINASE YPDA"/>
    <property type="match status" value="1"/>
</dbReference>
<dbReference type="PROSITE" id="PS50885">
    <property type="entry name" value="HAMP"/>
    <property type="match status" value="1"/>
</dbReference>
<dbReference type="OrthoDB" id="9776552at2"/>
<comment type="catalytic activity">
    <reaction evidence="1">
        <text>ATP + protein L-histidine = ADP + protein N-phospho-L-histidine.</text>
        <dbReference type="EC" id="2.7.13.3"/>
    </reaction>
</comment>
<dbReference type="GO" id="GO:0005886">
    <property type="term" value="C:plasma membrane"/>
    <property type="evidence" value="ECO:0007669"/>
    <property type="project" value="UniProtKB-SubCell"/>
</dbReference>
<reference evidence="17 18" key="1">
    <citation type="submission" date="2019-07" db="EMBL/GenBank/DDBJ databases">
        <title>Genomic Encyclopedia of Type Strains, Phase III (KMG-III): the genomes of soil and plant-associated and newly described type strains.</title>
        <authorList>
            <person name="Whitman W."/>
        </authorList>
    </citation>
    <scope>NUCLEOTIDE SEQUENCE [LARGE SCALE GENOMIC DNA]</scope>
    <source>
        <strain evidence="17 18">BL24</strain>
    </source>
</reference>
<feature type="domain" description="HAMP" evidence="16">
    <location>
        <begin position="324"/>
        <end position="376"/>
    </location>
</feature>
<dbReference type="SMART" id="SM00387">
    <property type="entry name" value="HATPase_c"/>
    <property type="match status" value="1"/>
</dbReference>
<keyword evidence="18" id="KW-1185">Reference proteome</keyword>
<evidence type="ECO:0000313" key="18">
    <source>
        <dbReference type="Proteomes" id="UP000323257"/>
    </source>
</evidence>
<dbReference type="RefSeq" id="WP_148930910.1">
    <property type="nucleotide sequence ID" value="NZ_VNHS01000007.1"/>
</dbReference>
<evidence type="ECO:0000256" key="12">
    <source>
        <dbReference type="ARBA" id="ARBA00023012"/>
    </source>
</evidence>
<keyword evidence="6" id="KW-0808">Transferase</keyword>
<comment type="caution">
    <text evidence="17">The sequence shown here is derived from an EMBL/GenBank/DDBJ whole genome shotgun (WGS) entry which is preliminary data.</text>
</comment>
<dbReference type="SUPFAM" id="SSF55874">
    <property type="entry name" value="ATPase domain of HSP90 chaperone/DNA topoisomerase II/histidine kinase"/>
    <property type="match status" value="1"/>
</dbReference>
<dbReference type="CDD" id="cd18774">
    <property type="entry name" value="PDC2_HK_sensor"/>
    <property type="match status" value="1"/>
</dbReference>
<dbReference type="PANTHER" id="PTHR34220:SF11">
    <property type="entry name" value="SENSOR PROTEIN KINASE HPTS"/>
    <property type="match status" value="1"/>
</dbReference>
<keyword evidence="4" id="KW-1003">Cell membrane</keyword>
<dbReference type="EC" id="2.7.13.3" evidence="3"/>
<dbReference type="SUPFAM" id="SSF158472">
    <property type="entry name" value="HAMP domain-like"/>
    <property type="match status" value="1"/>
</dbReference>
<dbReference type="Pfam" id="PF00672">
    <property type="entry name" value="HAMP"/>
    <property type="match status" value="1"/>
</dbReference>
<evidence type="ECO:0000256" key="9">
    <source>
        <dbReference type="ARBA" id="ARBA00022777"/>
    </source>
</evidence>
<organism evidence="17 18">
    <name type="scientific">Paenibacillus methanolicus</name>
    <dbReference type="NCBI Taxonomy" id="582686"/>
    <lineage>
        <taxon>Bacteria</taxon>
        <taxon>Bacillati</taxon>
        <taxon>Bacillota</taxon>
        <taxon>Bacilli</taxon>
        <taxon>Bacillales</taxon>
        <taxon>Paenibacillaceae</taxon>
        <taxon>Paenibacillus</taxon>
    </lineage>
</organism>
<gene>
    <name evidence="17" type="ORF">BCM02_107348</name>
</gene>
<sequence>MISNLRGKLAFTRFRLSTKLMVTYILLTVIPMSLLGYISYRQYTKSIEEQIGEYMPRFLVQADANIEKHMEELSVLPEMLFNSESMVAILRRDAYQSRADLNRDQFEMNSFLNRTYLNGASPDVIGVFLLSKNRVFESTRLSYSGIDWSRAFTDYGQDLELRGSVKVMLPRDVGLRFVDNIPYVLIMKPIEDVDNRRKLGTMFIAVRLNFIRNVLQDLENSDQADMWLMTREGQIIYHTDPELTGTFDPNIDQYPLLSGSFRKESGDGARLVSMHESKELDWVLVHSVPLEALTARTDFVRKVTVLVFIGLVLVSIFMYALFSIRVTNPLKRLNQLMKHVEMGKFNVDLKVQSKDEIGTLAASFNSMVATIRELIQQNYHIEIRQKEAELYALQSQINPHFMYNTLETISMAVEEDEKETVVEMVSLLGRMLRFSVSNKSKFVTITQEVQHVRDYLTIQKFRFEDRLSFDIAESVPSQAGEALYTPNFVLQPIVENAIKYGLEARKGVDIRITVSEEFSARSGKQDLVFRIRDNGPGITAGRLAQLEQAIREDAWSGKDSGFGLSNVNARIVLLHGQDYGVQLHSIEGIGTEVAVRIPVIRAAEVERIEREAKHRATDTNLDRG</sequence>
<evidence type="ECO:0000256" key="5">
    <source>
        <dbReference type="ARBA" id="ARBA00022553"/>
    </source>
</evidence>
<evidence type="ECO:0000256" key="8">
    <source>
        <dbReference type="ARBA" id="ARBA00022741"/>
    </source>
</evidence>
<keyword evidence="12" id="KW-0902">Two-component regulatory system</keyword>
<protein>
    <recommendedName>
        <fullName evidence="3">histidine kinase</fullName>
        <ecNumber evidence="3">2.7.13.3</ecNumber>
    </recommendedName>
</protein>
<dbReference type="Pfam" id="PF06580">
    <property type="entry name" value="His_kinase"/>
    <property type="match status" value="1"/>
</dbReference>
<dbReference type="InterPro" id="IPR003594">
    <property type="entry name" value="HATPase_dom"/>
</dbReference>
<evidence type="ECO:0000256" key="10">
    <source>
        <dbReference type="ARBA" id="ARBA00022840"/>
    </source>
</evidence>
<dbReference type="EMBL" id="VNHS01000007">
    <property type="protein sequence ID" value="TYP73364.1"/>
    <property type="molecule type" value="Genomic_DNA"/>
</dbReference>
<dbReference type="AlphaFoldDB" id="A0A5S5C227"/>
<keyword evidence="5" id="KW-0597">Phosphoprotein</keyword>
<evidence type="ECO:0000256" key="6">
    <source>
        <dbReference type="ARBA" id="ARBA00022679"/>
    </source>
</evidence>
<evidence type="ECO:0000259" key="15">
    <source>
        <dbReference type="PROSITE" id="PS50109"/>
    </source>
</evidence>
<keyword evidence="7 14" id="KW-0812">Transmembrane</keyword>
<dbReference type="InterPro" id="IPR003660">
    <property type="entry name" value="HAMP_dom"/>
</dbReference>
<evidence type="ECO:0000256" key="4">
    <source>
        <dbReference type="ARBA" id="ARBA00022475"/>
    </source>
</evidence>
<evidence type="ECO:0000256" key="11">
    <source>
        <dbReference type="ARBA" id="ARBA00022989"/>
    </source>
</evidence>
<evidence type="ECO:0000259" key="16">
    <source>
        <dbReference type="PROSITE" id="PS50885"/>
    </source>
</evidence>